<evidence type="ECO:0000256" key="4">
    <source>
        <dbReference type="ARBA" id="ARBA00022989"/>
    </source>
</evidence>
<dbReference type="GO" id="GO:0008250">
    <property type="term" value="C:oligosaccharyltransferase complex"/>
    <property type="evidence" value="ECO:0007669"/>
    <property type="project" value="TreeGrafter"/>
</dbReference>
<feature type="transmembrane region" description="Helical" evidence="6">
    <location>
        <begin position="309"/>
        <end position="331"/>
    </location>
</feature>
<dbReference type="OrthoDB" id="67566at2759"/>
<evidence type="ECO:0000256" key="5">
    <source>
        <dbReference type="ARBA" id="ARBA00023136"/>
    </source>
</evidence>
<organism evidence="8 9">
    <name type="scientific">[Candida] arabinofermentans NRRL YB-2248</name>
    <dbReference type="NCBI Taxonomy" id="983967"/>
    <lineage>
        <taxon>Eukaryota</taxon>
        <taxon>Fungi</taxon>
        <taxon>Dikarya</taxon>
        <taxon>Ascomycota</taxon>
        <taxon>Saccharomycotina</taxon>
        <taxon>Pichiomycetes</taxon>
        <taxon>Pichiales</taxon>
        <taxon>Pichiaceae</taxon>
        <taxon>Ogataea</taxon>
        <taxon>Ogataea/Candida clade</taxon>
    </lineage>
</organism>
<keyword evidence="7" id="KW-0732">Signal</keyword>
<comment type="similarity">
    <text evidence="2">Belongs to the OST3/OST6 family.</text>
</comment>
<feature type="transmembrane region" description="Helical" evidence="6">
    <location>
        <begin position="194"/>
        <end position="213"/>
    </location>
</feature>
<dbReference type="Pfam" id="PF04756">
    <property type="entry name" value="OST3_OST6"/>
    <property type="match status" value="1"/>
</dbReference>
<evidence type="ECO:0000313" key="9">
    <source>
        <dbReference type="Proteomes" id="UP000094801"/>
    </source>
</evidence>
<feature type="signal peptide" evidence="7">
    <location>
        <begin position="1"/>
        <end position="20"/>
    </location>
</feature>
<proteinExistence type="inferred from homology"/>
<reference evidence="9" key="1">
    <citation type="submission" date="2016-04" db="EMBL/GenBank/DDBJ databases">
        <title>Comparative genomics of biotechnologically important yeasts.</title>
        <authorList>
            <consortium name="DOE Joint Genome Institute"/>
            <person name="Riley R."/>
            <person name="Haridas S."/>
            <person name="Wolfe K.H."/>
            <person name="Lopes M.R."/>
            <person name="Hittinger C.T."/>
            <person name="Goker M."/>
            <person name="Salamov A."/>
            <person name="Wisecaver J."/>
            <person name="Long T.M."/>
            <person name="Aerts A.L."/>
            <person name="Barry K."/>
            <person name="Choi C."/>
            <person name="Clum A."/>
            <person name="Coughlan A.Y."/>
            <person name="Deshpande S."/>
            <person name="Douglass A.P."/>
            <person name="Hanson S.J."/>
            <person name="Klenk H.-P."/>
            <person name="Labutti K."/>
            <person name="Lapidus A."/>
            <person name="Lindquist E."/>
            <person name="Lipzen A."/>
            <person name="Meier-Kolthoff J.P."/>
            <person name="Ohm R.A."/>
            <person name="Otillar R.P."/>
            <person name="Pangilinan J."/>
            <person name="Peng Y."/>
            <person name="Rokas A."/>
            <person name="Rosa C.A."/>
            <person name="Scheuner C."/>
            <person name="Sibirny A.A."/>
            <person name="Slot J.C."/>
            <person name="Stielow J.B."/>
            <person name="Sun H."/>
            <person name="Kurtzman C.P."/>
            <person name="Blackwell M."/>
            <person name="Grigoriev I.V."/>
            <person name="Jeffries T.W."/>
        </authorList>
    </citation>
    <scope>NUCLEOTIDE SEQUENCE [LARGE SCALE GENOMIC DNA]</scope>
    <source>
        <strain evidence="9">NRRL YB-2248</strain>
    </source>
</reference>
<dbReference type="Proteomes" id="UP000094801">
    <property type="component" value="Unassembled WGS sequence"/>
</dbReference>
<dbReference type="InterPro" id="IPR036249">
    <property type="entry name" value="Thioredoxin-like_sf"/>
</dbReference>
<dbReference type="InterPro" id="IPR021149">
    <property type="entry name" value="OligosaccharylTrfase_OST3/OST6"/>
</dbReference>
<keyword evidence="3 6" id="KW-0812">Transmembrane</keyword>
<evidence type="ECO:0000256" key="3">
    <source>
        <dbReference type="ARBA" id="ARBA00022692"/>
    </source>
</evidence>
<name>A0A1E4T3G6_9ASCO</name>
<keyword evidence="9" id="KW-1185">Reference proteome</keyword>
<accession>A0A1E4T3G6</accession>
<feature type="chain" id="PRO_5009163033" description="Thioredoxin domain-containing protein" evidence="7">
    <location>
        <begin position="21"/>
        <end position="347"/>
    </location>
</feature>
<dbReference type="PANTHER" id="PTHR12692">
    <property type="entry name" value="DOLICHYL-DIPHOSPHOOLIGOSACCHARIDE--PROTEIN GLYCOSYLTRANSFERASE-RELATED"/>
    <property type="match status" value="1"/>
</dbReference>
<sequence>MRLNLVTSLILFIFVQLGESALSKDELKARQLNSQSGVITVQPSEFEEFFSGPKDYFLITLLTTTTSNNCPLCLRFKPVFESVSRSHRKSNPLSKSVFFVEVEATDHGQSFQKYQITTVPHLWVYPISSLIYKDDNIENDTTDMRLPLPEQITIVSEHYTYPIPDSAPVDAMEIHFAKFISQMTKSNVNIDKPYNLWLAGKYCVGFFAFFRLIRIHKEKVIKNLMNGNAFMIGSVAMIFLSMSGLNYCLQRMVPFLTKDVEGQLSFIAYGTQQQVGAEVMISIFFQLCFGFILVLMVDGGKLIKGKKLNILIISLAFSMFINYNVFTTLFLKKNRDYPFNSINIPTL</sequence>
<evidence type="ECO:0000256" key="2">
    <source>
        <dbReference type="ARBA" id="ARBA00009561"/>
    </source>
</evidence>
<evidence type="ECO:0000313" key="8">
    <source>
        <dbReference type="EMBL" id="ODV86310.1"/>
    </source>
</evidence>
<comment type="subcellular location">
    <subcellularLocation>
        <location evidence="1">Endoplasmic reticulum membrane</location>
        <topology evidence="1">Multi-pass membrane protein</topology>
    </subcellularLocation>
</comment>
<feature type="transmembrane region" description="Helical" evidence="6">
    <location>
        <begin position="279"/>
        <end position="297"/>
    </location>
</feature>
<dbReference type="EMBL" id="KV453850">
    <property type="protein sequence ID" value="ODV86310.1"/>
    <property type="molecule type" value="Genomic_DNA"/>
</dbReference>
<evidence type="ECO:0000256" key="7">
    <source>
        <dbReference type="SAM" id="SignalP"/>
    </source>
</evidence>
<dbReference type="GO" id="GO:0018279">
    <property type="term" value="P:protein N-linked glycosylation via asparagine"/>
    <property type="evidence" value="ECO:0007669"/>
    <property type="project" value="TreeGrafter"/>
</dbReference>
<gene>
    <name evidence="8" type="ORF">CANARDRAFT_22211</name>
</gene>
<dbReference type="Gene3D" id="3.40.30.10">
    <property type="entry name" value="Glutaredoxin"/>
    <property type="match status" value="1"/>
</dbReference>
<keyword evidence="4 6" id="KW-1133">Transmembrane helix</keyword>
<dbReference type="SUPFAM" id="SSF52833">
    <property type="entry name" value="Thioredoxin-like"/>
    <property type="match status" value="1"/>
</dbReference>
<keyword evidence="5 6" id="KW-0472">Membrane</keyword>
<evidence type="ECO:0000256" key="6">
    <source>
        <dbReference type="SAM" id="Phobius"/>
    </source>
</evidence>
<dbReference type="STRING" id="983967.A0A1E4T3G6"/>
<evidence type="ECO:0000256" key="1">
    <source>
        <dbReference type="ARBA" id="ARBA00004477"/>
    </source>
</evidence>
<evidence type="ECO:0008006" key="10">
    <source>
        <dbReference type="Google" id="ProtNLM"/>
    </source>
</evidence>
<dbReference type="AlphaFoldDB" id="A0A1E4T3G6"/>
<feature type="transmembrane region" description="Helical" evidence="6">
    <location>
        <begin position="225"/>
        <end position="245"/>
    </location>
</feature>
<protein>
    <recommendedName>
        <fullName evidence="10">Thioredoxin domain-containing protein</fullName>
    </recommendedName>
</protein>
<dbReference type="PANTHER" id="PTHR12692:SF3">
    <property type="entry name" value="DOLICHYL-DIPHOSPHOOLIGOSACCHARIDE--PROTEIN GLYCOSYLTRANSFERASE SUBUNIT OST6"/>
    <property type="match status" value="1"/>
</dbReference>